<organism evidence="1 2">
    <name type="scientific">Aliikangiella maris</name>
    <dbReference type="NCBI Taxonomy" id="3162458"/>
    <lineage>
        <taxon>Bacteria</taxon>
        <taxon>Pseudomonadati</taxon>
        <taxon>Pseudomonadota</taxon>
        <taxon>Gammaproteobacteria</taxon>
        <taxon>Oceanospirillales</taxon>
        <taxon>Pleioneaceae</taxon>
        <taxon>Aliikangiella</taxon>
    </lineage>
</organism>
<reference evidence="1 2" key="1">
    <citation type="submission" date="2024-06" db="EMBL/GenBank/DDBJ databases">
        <authorList>
            <person name="Li F."/>
        </authorList>
    </citation>
    <scope>NUCLEOTIDE SEQUENCE [LARGE SCALE GENOMIC DNA]</scope>
    <source>
        <strain evidence="1 2">GXAS 311</strain>
    </source>
</reference>
<evidence type="ECO:0000313" key="1">
    <source>
        <dbReference type="EMBL" id="MET1255562.1"/>
    </source>
</evidence>
<dbReference type="Proteomes" id="UP001548189">
    <property type="component" value="Unassembled WGS sequence"/>
</dbReference>
<dbReference type="PANTHER" id="PTHR47892">
    <property type="entry name" value="UNIVERSAL STRESS PROTEIN E"/>
    <property type="match status" value="1"/>
</dbReference>
<keyword evidence="2" id="KW-1185">Reference proteome</keyword>
<proteinExistence type="predicted"/>
<gene>
    <name evidence="1" type="ORF">ABVT43_10520</name>
</gene>
<dbReference type="PANTHER" id="PTHR47892:SF1">
    <property type="entry name" value="UNIVERSAL STRESS PROTEIN E"/>
    <property type="match status" value="1"/>
</dbReference>
<accession>A0ABV2BVI1</accession>
<protein>
    <submittedName>
        <fullName evidence="1">Universal stress protein</fullName>
    </submittedName>
</protein>
<dbReference type="EMBL" id="JBEVCJ010000011">
    <property type="protein sequence ID" value="MET1255562.1"/>
    <property type="molecule type" value="Genomic_DNA"/>
</dbReference>
<dbReference type="Pfam" id="PF00582">
    <property type="entry name" value="Usp"/>
    <property type="match status" value="2"/>
</dbReference>
<sequence length="314" mass="35095">MQSIKLILTVLAPHSDNQFLLNKAIYLAKQYDAKIELVLVVYNSGLVTSLFFSPTELDAAKEGYLNSLKKKLSRYSQSIDKENIPVASDAIWHKPHYEGIIEYAKKVGADLILKGTHKHKVLDKVFFTPNDWQLLKSSSIPLILAKETTAAQYQTVLAGIDPTHAHSKPESLDNLVIDSAMRFAGKMNATCHVTHCYSPIEYQVWNDIGLGMGIGIGPADFTMGEENYSEYINQLKENQESQFNEVVGPFKLPQENLHLVEGYPEQKLPEMVEEMKVDLLVLGTAYHSGLVGSTAEKILDEVNCDVLSVQIQRD</sequence>
<dbReference type="InterPro" id="IPR006016">
    <property type="entry name" value="UspA"/>
</dbReference>
<comment type="caution">
    <text evidence="1">The sequence shown here is derived from an EMBL/GenBank/DDBJ whole genome shotgun (WGS) entry which is preliminary data.</text>
</comment>
<dbReference type="SUPFAM" id="SSF52402">
    <property type="entry name" value="Adenine nucleotide alpha hydrolases-like"/>
    <property type="match status" value="2"/>
</dbReference>
<dbReference type="Gene3D" id="3.40.50.12370">
    <property type="match status" value="1"/>
</dbReference>
<name>A0ABV2BVI1_9GAMM</name>
<evidence type="ECO:0000313" key="2">
    <source>
        <dbReference type="Proteomes" id="UP001548189"/>
    </source>
</evidence>